<dbReference type="Gene3D" id="1.10.530.10">
    <property type="match status" value="1"/>
</dbReference>
<proteinExistence type="inferred from homology"/>
<dbReference type="Pfam" id="PF01464">
    <property type="entry name" value="SLT"/>
    <property type="match status" value="1"/>
</dbReference>
<dbReference type="Proteomes" id="UP000198992">
    <property type="component" value="Unassembled WGS sequence"/>
</dbReference>
<organism evidence="3 4">
    <name type="scientific">Bradyrhizobium erythrophlei</name>
    <dbReference type="NCBI Taxonomy" id="1437360"/>
    <lineage>
        <taxon>Bacteria</taxon>
        <taxon>Pseudomonadati</taxon>
        <taxon>Pseudomonadota</taxon>
        <taxon>Alphaproteobacteria</taxon>
        <taxon>Hyphomicrobiales</taxon>
        <taxon>Nitrobacteraceae</taxon>
        <taxon>Bradyrhizobium</taxon>
    </lineage>
</organism>
<dbReference type="RefSeq" id="WP_092124199.1">
    <property type="nucleotide sequence ID" value="NZ_FNTH01000001.1"/>
</dbReference>
<feature type="domain" description="Transglycosylase SLT" evidence="2">
    <location>
        <begin position="69"/>
        <end position="171"/>
    </location>
</feature>
<sequence>MWRKLEAMPAAMRVAVVSAALVALLPLANVSYQIIRKPTELFFFVGTALDKEPADTWRQYGAHFRSSSTDIIAPELLAALAQTESSGNPVARTYWRWRLTWNPLAIYKPASSAVGLYQMTDPAFAEANSYCIRHHAVVTTDCRFNGLYVRTLPSHATELAAIYLDRNVARVLAAAPKDTASPRQKQDLAALIHLCGTGPGRAFVRRGFRPAAGEQCGDHLVAAYIAKNHEMKRQFQKLAANDKS</sequence>
<comment type="similarity">
    <text evidence="1">Belongs to the virb1 family.</text>
</comment>
<evidence type="ECO:0000256" key="1">
    <source>
        <dbReference type="ARBA" id="ARBA00009387"/>
    </source>
</evidence>
<protein>
    <submittedName>
        <fullName evidence="3">Transglycosylase SLT domain-containing protein</fullName>
    </submittedName>
</protein>
<dbReference type="AlphaFoldDB" id="A0A1H5G144"/>
<reference evidence="3 4" key="1">
    <citation type="submission" date="2016-10" db="EMBL/GenBank/DDBJ databases">
        <authorList>
            <person name="de Groot N.N."/>
        </authorList>
    </citation>
    <scope>NUCLEOTIDE SEQUENCE [LARGE SCALE GENOMIC DNA]</scope>
    <source>
        <strain evidence="3 4">MT12</strain>
    </source>
</reference>
<name>A0A1H5G144_9BRAD</name>
<evidence type="ECO:0000313" key="3">
    <source>
        <dbReference type="EMBL" id="SEE09405.1"/>
    </source>
</evidence>
<accession>A0A1H5G144</accession>
<evidence type="ECO:0000259" key="2">
    <source>
        <dbReference type="Pfam" id="PF01464"/>
    </source>
</evidence>
<gene>
    <name evidence="3" type="ORF">SAMN05444164_6879</name>
</gene>
<dbReference type="OrthoDB" id="9778480at2"/>
<dbReference type="InterPro" id="IPR008258">
    <property type="entry name" value="Transglycosylase_SLT_dom_1"/>
</dbReference>
<dbReference type="InterPro" id="IPR023346">
    <property type="entry name" value="Lysozyme-like_dom_sf"/>
</dbReference>
<dbReference type="SUPFAM" id="SSF53955">
    <property type="entry name" value="Lysozyme-like"/>
    <property type="match status" value="1"/>
</dbReference>
<dbReference type="EMBL" id="FNTH01000001">
    <property type="protein sequence ID" value="SEE09405.1"/>
    <property type="molecule type" value="Genomic_DNA"/>
</dbReference>
<evidence type="ECO:0000313" key="4">
    <source>
        <dbReference type="Proteomes" id="UP000198992"/>
    </source>
</evidence>